<dbReference type="OrthoDB" id="866189at2"/>
<sequence>MKQNSLNLLLFVLFSLSVNAQSYAPKAGADGSTAIHRDSEDLVAWATGAEVVRGPQNIANPTGPLATVGEADNAIGKSNGVIVSLGDGGTAVLTFENPIVNNVGFDFAIFENSFSDTFLELAFVEVSSDGANFFRFPSHSQTQTDTQVGGFGSIDPTYINNLAGKYRASYGTPFDLDDITDNALLNKNAITHVKLIDVIGTIDPAYASYDSYGNIVNDPYATPFSSSGFDLDAIGVLKQVTLGLNDKTRTNALGLYPNPATSQLYVSKSGTVTIYSVTGKLVLKQLVSNKATPISVTRLNSGVYIVKLTTTEGVLTQKLIKN</sequence>
<dbReference type="NCBIfam" id="TIGR04183">
    <property type="entry name" value="Por_Secre_tail"/>
    <property type="match status" value="1"/>
</dbReference>
<dbReference type="EMBL" id="BBNQ01000015">
    <property type="protein sequence ID" value="GAL63968.1"/>
    <property type="molecule type" value="Genomic_DNA"/>
</dbReference>
<reference evidence="4 5" key="1">
    <citation type="journal article" date="2014" name="Genome Announc.">
        <title>Draft Genome Sequences of Marine Flavobacterium Algibacter lectus Strains SS8 and NR4.</title>
        <authorList>
            <person name="Takatani N."/>
            <person name="Nakanishi M."/>
            <person name="Meirelles P."/>
            <person name="Mino S."/>
            <person name="Suda W."/>
            <person name="Oshima K."/>
            <person name="Hattori M."/>
            <person name="Ohkuma M."/>
            <person name="Hosokawa M."/>
            <person name="Miyashita K."/>
            <person name="Thompson F.L."/>
            <person name="Niwa A."/>
            <person name="Sawabe T."/>
            <person name="Sawabe T."/>
        </authorList>
    </citation>
    <scope>NUCLEOTIDE SEQUENCE [LARGE SCALE GENOMIC DNA]</scope>
    <source>
        <strain evidence="4 5">JCM 19300</strain>
    </source>
</reference>
<name>A0A090VIW4_9FLAO</name>
<accession>A0A090VIW4</accession>
<dbReference type="Pfam" id="PF18962">
    <property type="entry name" value="Por_Secre_tail"/>
    <property type="match status" value="1"/>
</dbReference>
<comment type="caution">
    <text evidence="4">The sequence shown here is derived from an EMBL/GenBank/DDBJ whole genome shotgun (WGS) entry which is preliminary data.</text>
</comment>
<keyword evidence="1 2" id="KW-0732">Signal</keyword>
<organism evidence="4 5">
    <name type="scientific">Algibacter lectus</name>
    <dbReference type="NCBI Taxonomy" id="221126"/>
    <lineage>
        <taxon>Bacteria</taxon>
        <taxon>Pseudomonadati</taxon>
        <taxon>Bacteroidota</taxon>
        <taxon>Flavobacteriia</taxon>
        <taxon>Flavobacteriales</taxon>
        <taxon>Flavobacteriaceae</taxon>
        <taxon>Algibacter</taxon>
    </lineage>
</organism>
<gene>
    <name evidence="4" type="ORF">JCM19300_3171</name>
</gene>
<dbReference type="AlphaFoldDB" id="A0A090VIW4"/>
<evidence type="ECO:0000313" key="5">
    <source>
        <dbReference type="Proteomes" id="UP000029644"/>
    </source>
</evidence>
<evidence type="ECO:0000259" key="3">
    <source>
        <dbReference type="Pfam" id="PF18962"/>
    </source>
</evidence>
<feature type="chain" id="PRO_5001867593" evidence="2">
    <location>
        <begin position="21"/>
        <end position="322"/>
    </location>
</feature>
<dbReference type="RefSeq" id="WP_042505811.1">
    <property type="nucleotide sequence ID" value="NZ_BBNQ01000015.1"/>
</dbReference>
<feature type="domain" description="Secretion system C-terminal sorting" evidence="3">
    <location>
        <begin position="255"/>
        <end position="320"/>
    </location>
</feature>
<evidence type="ECO:0000313" key="4">
    <source>
        <dbReference type="EMBL" id="GAL63968.1"/>
    </source>
</evidence>
<feature type="signal peptide" evidence="2">
    <location>
        <begin position="1"/>
        <end position="20"/>
    </location>
</feature>
<evidence type="ECO:0000256" key="2">
    <source>
        <dbReference type="SAM" id="SignalP"/>
    </source>
</evidence>
<dbReference type="InterPro" id="IPR026444">
    <property type="entry name" value="Secre_tail"/>
</dbReference>
<proteinExistence type="predicted"/>
<evidence type="ECO:0000256" key="1">
    <source>
        <dbReference type="ARBA" id="ARBA00022729"/>
    </source>
</evidence>
<protein>
    <submittedName>
        <fullName evidence="4">Cell surface protein</fullName>
    </submittedName>
</protein>
<dbReference type="Proteomes" id="UP000029644">
    <property type="component" value="Unassembled WGS sequence"/>
</dbReference>